<evidence type="ECO:0000313" key="2">
    <source>
        <dbReference type="EMBL" id="CAB4170782.1"/>
    </source>
</evidence>
<reference evidence="8" key="1">
    <citation type="submission" date="2020-05" db="EMBL/GenBank/DDBJ databases">
        <authorList>
            <person name="Chiriac C."/>
            <person name="Salcher M."/>
            <person name="Ghai R."/>
            <person name="Kavagutti S V."/>
        </authorList>
    </citation>
    <scope>NUCLEOTIDE SEQUENCE</scope>
</reference>
<dbReference type="Gene3D" id="3.90.1340.10">
    <property type="entry name" value="Phage tail collar domain"/>
    <property type="match status" value="1"/>
</dbReference>
<dbReference type="Gene3D" id="2.115.10.20">
    <property type="entry name" value="Glycosyl hydrolase domain, family 43"/>
    <property type="match status" value="1"/>
</dbReference>
<dbReference type="CDD" id="cd15482">
    <property type="entry name" value="Sialidase_non-viral"/>
    <property type="match status" value="1"/>
</dbReference>
<gene>
    <name evidence="4" type="ORF">UFOVP1065_25</name>
    <name evidence="5" type="ORF">UFOVP1198_227</name>
    <name evidence="6" type="ORF">UFOVP1418_219</name>
    <name evidence="8" type="ORF">UFOVP1524_164</name>
    <name evidence="7" type="ORF">UFOVP1651_164</name>
    <name evidence="2" type="ORF">UFOVP908_142</name>
    <name evidence="3" type="ORF">UFOVP990_227</name>
</gene>
<evidence type="ECO:0000313" key="3">
    <source>
        <dbReference type="EMBL" id="CAB4177176.1"/>
    </source>
</evidence>
<dbReference type="EMBL" id="LR797518">
    <property type="protein sequence ID" value="CAB4222798.1"/>
    <property type="molecule type" value="Genomic_DNA"/>
</dbReference>
<dbReference type="InterPro" id="IPR011083">
    <property type="entry name" value="Phage_tail_collar_dom"/>
</dbReference>
<dbReference type="EMBL" id="LR798378">
    <property type="protein sequence ID" value="CAB5227786.1"/>
    <property type="molecule type" value="Genomic_DNA"/>
</dbReference>
<evidence type="ECO:0000313" key="5">
    <source>
        <dbReference type="EMBL" id="CAB4190887.1"/>
    </source>
</evidence>
<evidence type="ECO:0000313" key="6">
    <source>
        <dbReference type="EMBL" id="CAB4211238.1"/>
    </source>
</evidence>
<dbReference type="SUPFAM" id="SSF88874">
    <property type="entry name" value="Receptor-binding domain of short tail fibre protein gp12"/>
    <property type="match status" value="1"/>
</dbReference>
<dbReference type="EMBL" id="LR797369">
    <property type="protein sequence ID" value="CAB4211238.1"/>
    <property type="molecule type" value="Genomic_DNA"/>
</dbReference>
<name>A0A6J7XCF5_9CAUD</name>
<protein>
    <submittedName>
        <fullName evidence="8">Sialidase_non-viral domain containing protein</fullName>
    </submittedName>
</protein>
<organism evidence="8">
    <name type="scientific">uncultured Caudovirales phage</name>
    <dbReference type="NCBI Taxonomy" id="2100421"/>
    <lineage>
        <taxon>Viruses</taxon>
        <taxon>Duplodnaviria</taxon>
        <taxon>Heunggongvirae</taxon>
        <taxon>Uroviricota</taxon>
        <taxon>Caudoviricetes</taxon>
        <taxon>Peduoviridae</taxon>
        <taxon>Maltschvirus</taxon>
        <taxon>Maltschvirus maltsch</taxon>
    </lineage>
</organism>
<dbReference type="InterPro" id="IPR036278">
    <property type="entry name" value="Sialidase_sf"/>
</dbReference>
<sequence length="569" mass="58625">MPITINGLTGISGADGSAATPFITGSDTDTGLYFPSAGNAAISINGTRALLVDNSNNVTMTGNVTATEFRFANGTSVLSAAAGNPTGTVLNYASMTAPTGYLACDGSIYSRSSYGALANVIGAPPMLTNFTAEFANTSWGSQYMLAANGVMFTSAIHTSAYGTNSFAGGLYTSTDGVTWTPRTARPILSTGFPNLAVNSAGIANVSGGYWVIANTGTGATGAPPTFGPITDAGTGTFFQSSTDLITWTNKSITFAATQTGVGNAPAPGGLYTNINGIAGGGTSNRLVALFTRHSLDSGYLLYNGYVANTATSDDGGSTWSFTNNIPVSNTSCSTSTIASSNGGFLVVRSNTAYWSYSGQTWQDITANLTTALGLTSTTVSPSSTRIFYAGYQANNQFIIPAINNKFLVSTPSGNGANGNWSVVGPVEGIPQLYFYASGTATPQSPAQDQLSGHGTFAASGGTNRIVHNGQCFVMGISGQIVFSQDLKYWFRKSDSNYALYGQAGGTNLVSLGNKFFLNMGPQNYTIVSFTANGSYTAATQFPAPKYSSIGSIGHSLDAPAVPLVPYIKT</sequence>
<dbReference type="EMBL" id="LR796945">
    <property type="protein sequence ID" value="CAB4177176.1"/>
    <property type="molecule type" value="Genomic_DNA"/>
</dbReference>
<evidence type="ECO:0000259" key="1">
    <source>
        <dbReference type="Pfam" id="PF07484"/>
    </source>
</evidence>
<proteinExistence type="predicted"/>
<evidence type="ECO:0000313" key="4">
    <source>
        <dbReference type="EMBL" id="CAB4181363.1"/>
    </source>
</evidence>
<dbReference type="Pfam" id="PF07484">
    <property type="entry name" value="Collar"/>
    <property type="match status" value="1"/>
</dbReference>
<dbReference type="InterPro" id="IPR023296">
    <property type="entry name" value="Glyco_hydro_beta-prop_sf"/>
</dbReference>
<evidence type="ECO:0000313" key="7">
    <source>
        <dbReference type="EMBL" id="CAB4222798.1"/>
    </source>
</evidence>
<feature type="domain" description="Phage tail collar" evidence="1">
    <location>
        <begin position="87"/>
        <end position="122"/>
    </location>
</feature>
<dbReference type="InterPro" id="IPR037053">
    <property type="entry name" value="Phage_tail_collar_dom_sf"/>
</dbReference>
<accession>A0A6J7XCF5</accession>
<dbReference type="SUPFAM" id="SSF50939">
    <property type="entry name" value="Sialidases"/>
    <property type="match status" value="1"/>
</dbReference>
<evidence type="ECO:0000313" key="8">
    <source>
        <dbReference type="EMBL" id="CAB5227786.1"/>
    </source>
</evidence>
<dbReference type="EMBL" id="LR797021">
    <property type="protein sequence ID" value="CAB4181363.1"/>
    <property type="molecule type" value="Genomic_DNA"/>
</dbReference>
<dbReference type="EMBL" id="LR797157">
    <property type="protein sequence ID" value="CAB4190887.1"/>
    <property type="molecule type" value="Genomic_DNA"/>
</dbReference>
<dbReference type="EMBL" id="LR796860">
    <property type="protein sequence ID" value="CAB4170782.1"/>
    <property type="molecule type" value="Genomic_DNA"/>
</dbReference>